<keyword evidence="1" id="KW-1133">Transmembrane helix</keyword>
<dbReference type="RefSeq" id="WP_014126870.1">
    <property type="nucleotide sequence ID" value="NC_016070.1"/>
</dbReference>
<feature type="transmembrane region" description="Helical" evidence="1">
    <location>
        <begin position="194"/>
        <end position="211"/>
    </location>
</feature>
<reference evidence="2 3" key="1">
    <citation type="journal article" date="2011" name="PLoS ONE">
        <title>The complete genome sequence of Thermoproteus tenax: a physiologically versatile member of the Crenarchaeota.</title>
        <authorList>
            <person name="Siebers B."/>
            <person name="Zaparty M."/>
            <person name="Raddatz G."/>
            <person name="Tjaden B."/>
            <person name="Albers S.V."/>
            <person name="Bell S.D."/>
            <person name="Blombach F."/>
            <person name="Kletzin A."/>
            <person name="Kyrpides N."/>
            <person name="Lanz C."/>
            <person name="Plagens A."/>
            <person name="Rampp M."/>
            <person name="Rosinus A."/>
            <person name="von Jan M."/>
            <person name="Makarova K.S."/>
            <person name="Klenk H.P."/>
            <person name="Schuster S.C."/>
            <person name="Hensel R."/>
        </authorList>
    </citation>
    <scope>NUCLEOTIDE SEQUENCE [LARGE SCALE GENOMIC DNA]</scope>
    <source>
        <strain evidence="3">ATCC 35583 / DSM 2078 / JCM 9277 / NBRC 100435 / Kra 1</strain>
    </source>
</reference>
<proteinExistence type="predicted"/>
<evidence type="ECO:0000256" key="1">
    <source>
        <dbReference type="SAM" id="Phobius"/>
    </source>
</evidence>
<dbReference type="OrthoDB" id="28912at2157"/>
<dbReference type="AlphaFoldDB" id="G4RPW9"/>
<dbReference type="STRING" id="768679.TTX_0965"/>
<name>G4RPW9_THETK</name>
<accession>G4RPW9</accession>
<dbReference type="KEGG" id="ttn:TTX_0965"/>
<organism evidence="2 3">
    <name type="scientific">Thermoproteus tenax (strain ATCC 35583 / DSM 2078 / JCM 9277 / NBRC 100435 / Kra 1)</name>
    <dbReference type="NCBI Taxonomy" id="768679"/>
    <lineage>
        <taxon>Archaea</taxon>
        <taxon>Thermoproteota</taxon>
        <taxon>Thermoprotei</taxon>
        <taxon>Thermoproteales</taxon>
        <taxon>Thermoproteaceae</taxon>
        <taxon>Thermoproteus</taxon>
    </lineage>
</organism>
<dbReference type="GeneID" id="11261856"/>
<dbReference type="PaxDb" id="768679-TTX_0965"/>
<dbReference type="PATRIC" id="fig|768679.9.peg.975"/>
<feature type="transmembrane region" description="Helical" evidence="1">
    <location>
        <begin position="108"/>
        <end position="129"/>
    </location>
</feature>
<gene>
    <name evidence="2" type="ordered locus">TTX_0965</name>
</gene>
<keyword evidence="3" id="KW-1185">Reference proteome</keyword>
<dbReference type="Proteomes" id="UP000002654">
    <property type="component" value="Chromosome"/>
</dbReference>
<feature type="transmembrane region" description="Helical" evidence="1">
    <location>
        <begin position="309"/>
        <end position="328"/>
    </location>
</feature>
<dbReference type="eggNOG" id="arCOG05611">
    <property type="taxonomic scope" value="Archaea"/>
</dbReference>
<feature type="transmembrane region" description="Helical" evidence="1">
    <location>
        <begin position="141"/>
        <end position="157"/>
    </location>
</feature>
<evidence type="ECO:0000313" key="3">
    <source>
        <dbReference type="Proteomes" id="UP000002654"/>
    </source>
</evidence>
<evidence type="ECO:0000313" key="2">
    <source>
        <dbReference type="EMBL" id="CCC81614.1"/>
    </source>
</evidence>
<feature type="transmembrane region" description="Helical" evidence="1">
    <location>
        <begin position="356"/>
        <end position="374"/>
    </location>
</feature>
<keyword evidence="1" id="KW-0812">Transmembrane</keyword>
<sequence>MNREEFYLLAAPVFATYLARVSSQEALRYTASALEDVDERHSRELLLTSLTPNPGPKLVEDKLPVVRQFGFAVSQEEAGVPKPVLVSSFLSNLRAYAVGKLEAAMQQFTGLFSAMASMMFAPLLLLFLYAYGLFGINPTELYSLGALISLLISLLIYRAMPKDLSPRVYGPSLPLAIVAGAAVGALAYNYALPLALAPLVAGAVLTAWLLTTRRIRWYSLALEVPPMLRDFASRLSQGVPPDLAMREVAATYKSAWMIAYFYSIPSLLYSVAKAMYMAISWAGPNLEAVDYLQALLNERERAMRRVTSLAFIFIAVYLGASLLLAYSLDISTTALQTVPSTGQAILYPVPPQQAEYVVAQLLSLMTAGFLFSVLMPNRGAWLSLSVGGIAGVALFYSLGYLWAIWA</sequence>
<keyword evidence="1" id="KW-0472">Membrane</keyword>
<protein>
    <submittedName>
        <fullName evidence="2">Predicted membrane component of Type II/IV secretion system</fullName>
    </submittedName>
</protein>
<dbReference type="EMBL" id="FN869859">
    <property type="protein sequence ID" value="CCC81614.1"/>
    <property type="molecule type" value="Genomic_DNA"/>
</dbReference>
<feature type="transmembrane region" description="Helical" evidence="1">
    <location>
        <begin position="381"/>
        <end position="405"/>
    </location>
</feature>
<dbReference type="HOGENOM" id="CLU_690052_0_0_2"/>